<evidence type="ECO:0000313" key="9">
    <source>
        <dbReference type="EMBL" id="KAH7139111.1"/>
    </source>
</evidence>
<reference evidence="9" key="1">
    <citation type="journal article" date="2021" name="Nat. Commun.">
        <title>Genetic determinants of endophytism in the Arabidopsis root mycobiome.</title>
        <authorList>
            <person name="Mesny F."/>
            <person name="Miyauchi S."/>
            <person name="Thiergart T."/>
            <person name="Pickel B."/>
            <person name="Atanasova L."/>
            <person name="Karlsson M."/>
            <person name="Huettel B."/>
            <person name="Barry K.W."/>
            <person name="Haridas S."/>
            <person name="Chen C."/>
            <person name="Bauer D."/>
            <person name="Andreopoulos W."/>
            <person name="Pangilinan J."/>
            <person name="LaButti K."/>
            <person name="Riley R."/>
            <person name="Lipzen A."/>
            <person name="Clum A."/>
            <person name="Drula E."/>
            <person name="Henrissat B."/>
            <person name="Kohler A."/>
            <person name="Grigoriev I.V."/>
            <person name="Martin F.M."/>
            <person name="Hacquard S."/>
        </authorList>
    </citation>
    <scope>NUCLEOTIDE SEQUENCE</scope>
    <source>
        <strain evidence="9">MPI-CAGE-CH-0243</strain>
    </source>
</reference>
<feature type="transmembrane region" description="Helical" evidence="8">
    <location>
        <begin position="188"/>
        <end position="205"/>
    </location>
</feature>
<evidence type="ECO:0000256" key="1">
    <source>
        <dbReference type="ARBA" id="ARBA00004141"/>
    </source>
</evidence>
<dbReference type="FunFam" id="1.20.1250.20:FF:000284">
    <property type="entry name" value="Siderophore iron transporter mirB"/>
    <property type="match status" value="1"/>
</dbReference>
<dbReference type="GO" id="GO:0005886">
    <property type="term" value="C:plasma membrane"/>
    <property type="evidence" value="ECO:0007669"/>
    <property type="project" value="TreeGrafter"/>
</dbReference>
<gene>
    <name evidence="9" type="ORF">B0J11DRAFT_501284</name>
</gene>
<feature type="transmembrane region" description="Helical" evidence="8">
    <location>
        <begin position="217"/>
        <end position="235"/>
    </location>
</feature>
<dbReference type="EMBL" id="JAGMWT010000001">
    <property type="protein sequence ID" value="KAH7139111.1"/>
    <property type="molecule type" value="Genomic_DNA"/>
</dbReference>
<keyword evidence="10" id="KW-1185">Reference proteome</keyword>
<dbReference type="GO" id="GO:0022857">
    <property type="term" value="F:transmembrane transporter activity"/>
    <property type="evidence" value="ECO:0007669"/>
    <property type="project" value="TreeGrafter"/>
</dbReference>
<evidence type="ECO:0000256" key="2">
    <source>
        <dbReference type="ARBA" id="ARBA00008335"/>
    </source>
</evidence>
<comment type="caution">
    <text evidence="9">The sequence shown here is derived from an EMBL/GenBank/DDBJ whole genome shotgun (WGS) entry which is preliminary data.</text>
</comment>
<feature type="transmembrane region" description="Helical" evidence="8">
    <location>
        <begin position="92"/>
        <end position="115"/>
    </location>
</feature>
<feature type="transmembrane region" description="Helical" evidence="8">
    <location>
        <begin position="373"/>
        <end position="390"/>
    </location>
</feature>
<evidence type="ECO:0000256" key="4">
    <source>
        <dbReference type="ARBA" id="ARBA00022692"/>
    </source>
</evidence>
<keyword evidence="4 8" id="KW-0812">Transmembrane</keyword>
<dbReference type="SUPFAM" id="SSF103473">
    <property type="entry name" value="MFS general substrate transporter"/>
    <property type="match status" value="1"/>
</dbReference>
<comment type="subcellular location">
    <subcellularLocation>
        <location evidence="1">Membrane</location>
        <topology evidence="1">Multi-pass membrane protein</topology>
    </subcellularLocation>
</comment>
<feature type="transmembrane region" description="Helical" evidence="8">
    <location>
        <begin position="331"/>
        <end position="353"/>
    </location>
</feature>
<evidence type="ECO:0000256" key="6">
    <source>
        <dbReference type="ARBA" id="ARBA00023136"/>
    </source>
</evidence>
<evidence type="ECO:0000256" key="5">
    <source>
        <dbReference type="ARBA" id="ARBA00022989"/>
    </source>
</evidence>
<feature type="region of interest" description="Disordered" evidence="7">
    <location>
        <begin position="42"/>
        <end position="64"/>
    </location>
</feature>
<evidence type="ECO:0000256" key="3">
    <source>
        <dbReference type="ARBA" id="ARBA00022448"/>
    </source>
</evidence>
<feature type="transmembrane region" description="Helical" evidence="8">
    <location>
        <begin position="579"/>
        <end position="598"/>
    </location>
</feature>
<dbReference type="Proteomes" id="UP000700596">
    <property type="component" value="Unassembled WGS sequence"/>
</dbReference>
<feature type="transmembrane region" description="Helical" evidence="8">
    <location>
        <begin position="159"/>
        <end position="176"/>
    </location>
</feature>
<feature type="transmembrane region" description="Helical" evidence="8">
    <location>
        <begin position="442"/>
        <end position="460"/>
    </location>
</feature>
<dbReference type="Gene3D" id="1.20.1250.20">
    <property type="entry name" value="MFS general substrate transporter like domains"/>
    <property type="match status" value="1"/>
</dbReference>
<dbReference type="InterPro" id="IPR036259">
    <property type="entry name" value="MFS_trans_sf"/>
</dbReference>
<evidence type="ECO:0000256" key="7">
    <source>
        <dbReference type="SAM" id="MobiDB-lite"/>
    </source>
</evidence>
<accession>A0A9P9J0R1</accession>
<feature type="transmembrane region" description="Helical" evidence="8">
    <location>
        <begin position="466"/>
        <end position="486"/>
    </location>
</feature>
<feature type="region of interest" description="Disordered" evidence="7">
    <location>
        <begin position="625"/>
        <end position="646"/>
    </location>
</feature>
<organism evidence="9 10">
    <name type="scientific">Dendryphion nanum</name>
    <dbReference type="NCBI Taxonomy" id="256645"/>
    <lineage>
        <taxon>Eukaryota</taxon>
        <taxon>Fungi</taxon>
        <taxon>Dikarya</taxon>
        <taxon>Ascomycota</taxon>
        <taxon>Pezizomycotina</taxon>
        <taxon>Dothideomycetes</taxon>
        <taxon>Pleosporomycetidae</taxon>
        <taxon>Pleosporales</taxon>
        <taxon>Torulaceae</taxon>
        <taxon>Dendryphion</taxon>
    </lineage>
</organism>
<proteinExistence type="inferred from homology"/>
<dbReference type="PANTHER" id="PTHR23501:SF3">
    <property type="entry name" value="MAJOR FACILITATOR SUPERFAMILY (MFS) PROFILE DOMAIN-CONTAINING PROTEIN"/>
    <property type="match status" value="1"/>
</dbReference>
<protein>
    <submittedName>
        <fullName evidence="9">Major facilitator superfamily domain-containing protein</fullName>
    </submittedName>
</protein>
<comment type="similarity">
    <text evidence="2">Belongs to the major facilitator superfamily.</text>
</comment>
<feature type="transmembrane region" description="Helical" evidence="8">
    <location>
        <begin position="295"/>
        <end position="319"/>
    </location>
</feature>
<keyword evidence="3" id="KW-0813">Transport</keyword>
<keyword evidence="6 8" id="KW-0472">Membrane</keyword>
<dbReference type="PANTHER" id="PTHR23501">
    <property type="entry name" value="MAJOR FACILITATOR SUPERFAMILY"/>
    <property type="match status" value="1"/>
</dbReference>
<feature type="transmembrane region" description="Helical" evidence="8">
    <location>
        <begin position="127"/>
        <end position="147"/>
    </location>
</feature>
<name>A0A9P9J0R1_9PLEO</name>
<feature type="transmembrane region" description="Helical" evidence="8">
    <location>
        <begin position="410"/>
        <end position="430"/>
    </location>
</feature>
<feature type="compositionally biased region" description="Basic and acidic residues" evidence="7">
    <location>
        <begin position="628"/>
        <end position="646"/>
    </location>
</feature>
<feature type="transmembrane region" description="Helical" evidence="8">
    <location>
        <begin position="247"/>
        <end position="271"/>
    </location>
</feature>
<dbReference type="OrthoDB" id="4078873at2759"/>
<evidence type="ECO:0000256" key="8">
    <source>
        <dbReference type="SAM" id="Phobius"/>
    </source>
</evidence>
<evidence type="ECO:0000313" key="10">
    <source>
        <dbReference type="Proteomes" id="UP000700596"/>
    </source>
</evidence>
<sequence>MGFNFRGLTSGALVANNNAAVEAEKTDITNVPAAVAGHTTRDIEADEKLGAPRSTNTGDESDEELKKVDTTAQHGVQSVQAMTHVWSKRDLILAYICMWLMAFMLAFTSGSVGTLTPYVTSSFQEHSLTALTGVISSIVAGIWKLPYAKIMNIWGRPQALCVGVTCTTMGLIMMAACKNVQTYCAAQVFFYMGYNSIDFSITVFIADTSKLKNRGFFIGYAASPWLITTWVYGYAVDRIIAPDGVGLGWGFGIFAFVLPIVCAPLIALFFINEAKARKQGLIEPRTRRGTFSQQALYYATEFDVIGLLILATGLALFLLSFNIYSYQANTWQSPLIICFLVFGGLLIIAFGLWEKYLAPVTFVPWPLLKNRTVIFTYTMAASLYIGWYIWDSYFYSLLIVLFNQSVVHATYISNIYTMGSCFICLVYGVALRYNGRLKWYSLFWGVPLTILGVGLMIKFRQPDVNIGYIVMCQLFIAFGGGVLVISEQTTLMAVSKQQDFPALLACESMVIAIGSAIGSTIASAIWTGVFPARLTALLPADAMSNFLMIYGDLKTQSSYAWGSPTRDAINLSYAQTQRYMLIAATCIYSITWISVFFWEDVDVRDNAAVKAEMEEKEKQEAGILRNNGHREDESEMGERHSKEARKFSPSFHPVHRTTIRKRPDGITSRPETQQARYAELGIRDPRPGVYFVRVREEPVCANANGRIGPQLMIRIFDADGEIRDRDYVSHC</sequence>
<keyword evidence="5 8" id="KW-1133">Transmembrane helix</keyword>
<dbReference type="AlphaFoldDB" id="A0A9P9J0R1"/>